<comment type="subcellular location">
    <subcellularLocation>
        <location evidence="1">Cell membrane</location>
        <topology evidence="1">Multi-pass membrane protein</topology>
    </subcellularLocation>
</comment>
<evidence type="ECO:0000256" key="6">
    <source>
        <dbReference type="SAM" id="Phobius"/>
    </source>
</evidence>
<keyword evidence="4 6" id="KW-1133">Transmembrane helix</keyword>
<dbReference type="PANTHER" id="PTHR43370:SF1">
    <property type="entry name" value="GUANOSINE ABC TRANSPORTER PERMEASE PROTEIN NUPQ"/>
    <property type="match status" value="1"/>
</dbReference>
<feature type="transmembrane region" description="Helical" evidence="6">
    <location>
        <begin position="91"/>
        <end position="110"/>
    </location>
</feature>
<evidence type="ECO:0000256" key="1">
    <source>
        <dbReference type="ARBA" id="ARBA00004651"/>
    </source>
</evidence>
<comment type="caution">
    <text evidence="7">The sequence shown here is derived from an EMBL/GenBank/DDBJ whole genome shotgun (WGS) entry which is preliminary data.</text>
</comment>
<dbReference type="PANTHER" id="PTHR43370">
    <property type="entry name" value="SUGAR ABC TRANSPORTER INTEGRAL MEMBRANE PROTEIN-RELATED"/>
    <property type="match status" value="1"/>
</dbReference>
<keyword evidence="5 6" id="KW-0472">Membrane</keyword>
<accession>A0ABU0HAF8</accession>
<feature type="transmembrane region" description="Helical" evidence="6">
    <location>
        <begin position="6"/>
        <end position="27"/>
    </location>
</feature>
<feature type="transmembrane region" description="Helical" evidence="6">
    <location>
        <begin position="151"/>
        <end position="168"/>
    </location>
</feature>
<evidence type="ECO:0000256" key="2">
    <source>
        <dbReference type="ARBA" id="ARBA00022475"/>
    </source>
</evidence>
<keyword evidence="7" id="KW-0813">Transport</keyword>
<dbReference type="InterPro" id="IPR001851">
    <property type="entry name" value="ABC_transp_permease"/>
</dbReference>
<keyword evidence="8" id="KW-1185">Reference proteome</keyword>
<sequence>MMGGFITPFLINSAVQAITPILLAALAGTLCGRVGVFNMAMEGQLLVGAFAAVVGSFYTGSALGGVIVAIVATVGFSLILAYGATVFRGDSVVICIGMNLLASGLTAYLLRQMFGVSGTFSDPGIVGLEKIRIAAINTIPWIGWIFSRQTAITWLAWILTAIVTIVMFRTPLGLRLRGVGEDASAAETMGIDVTRYRVVTVLVAGALTGLGGAQLSLGTVSIFSEDMSAGRGWIAVVAVMLGRNHPLWAALACVLFGLADAFSVRLQGQGLPNQLTDVVPYVVTLIALVISHRRRRSRVSETITAHA</sequence>
<feature type="transmembrane region" description="Helical" evidence="6">
    <location>
        <begin position="271"/>
        <end position="290"/>
    </location>
</feature>
<dbReference type="RefSeq" id="WP_266350186.1">
    <property type="nucleotide sequence ID" value="NZ_JAPKNG010000005.1"/>
</dbReference>
<evidence type="ECO:0000313" key="8">
    <source>
        <dbReference type="Proteomes" id="UP001241603"/>
    </source>
</evidence>
<dbReference type="Pfam" id="PF02653">
    <property type="entry name" value="BPD_transp_2"/>
    <property type="match status" value="1"/>
</dbReference>
<reference evidence="7 8" key="1">
    <citation type="submission" date="2023-07" db="EMBL/GenBank/DDBJ databases">
        <title>Genomic Encyclopedia of Type Strains, Phase IV (KMG-IV): sequencing the most valuable type-strain genomes for metagenomic binning, comparative biology and taxonomic classification.</title>
        <authorList>
            <person name="Goeker M."/>
        </authorList>
    </citation>
    <scope>NUCLEOTIDE SEQUENCE [LARGE SCALE GENOMIC DNA]</scope>
    <source>
        <strain evidence="7 8">B6-8</strain>
    </source>
</reference>
<dbReference type="Proteomes" id="UP001241603">
    <property type="component" value="Unassembled WGS sequence"/>
</dbReference>
<keyword evidence="2" id="KW-1003">Cell membrane</keyword>
<keyword evidence="3 6" id="KW-0812">Transmembrane</keyword>
<dbReference type="CDD" id="cd06580">
    <property type="entry name" value="TM_PBP1_transp_TpRbsC_like"/>
    <property type="match status" value="1"/>
</dbReference>
<keyword evidence="7" id="KW-0762">Sugar transport</keyword>
<name>A0ABU0HAF8_9HYPH</name>
<protein>
    <submittedName>
        <fullName evidence="7">Simple sugar transport system permease protein</fullName>
    </submittedName>
</protein>
<feature type="transmembrane region" description="Helical" evidence="6">
    <location>
        <begin position="39"/>
        <end position="58"/>
    </location>
</feature>
<evidence type="ECO:0000256" key="3">
    <source>
        <dbReference type="ARBA" id="ARBA00022692"/>
    </source>
</evidence>
<proteinExistence type="predicted"/>
<feature type="transmembrane region" description="Helical" evidence="6">
    <location>
        <begin position="64"/>
        <end position="84"/>
    </location>
</feature>
<gene>
    <name evidence="7" type="ORF">QO014_003697</name>
</gene>
<evidence type="ECO:0000313" key="7">
    <source>
        <dbReference type="EMBL" id="MDQ0439296.1"/>
    </source>
</evidence>
<dbReference type="EMBL" id="JAUSVO010000005">
    <property type="protein sequence ID" value="MDQ0439296.1"/>
    <property type="molecule type" value="Genomic_DNA"/>
</dbReference>
<organism evidence="7 8">
    <name type="scientific">Kaistia dalseonensis</name>
    <dbReference type="NCBI Taxonomy" id="410840"/>
    <lineage>
        <taxon>Bacteria</taxon>
        <taxon>Pseudomonadati</taxon>
        <taxon>Pseudomonadota</taxon>
        <taxon>Alphaproteobacteria</taxon>
        <taxon>Hyphomicrobiales</taxon>
        <taxon>Kaistiaceae</taxon>
        <taxon>Kaistia</taxon>
    </lineage>
</organism>
<evidence type="ECO:0000256" key="4">
    <source>
        <dbReference type="ARBA" id="ARBA00022989"/>
    </source>
</evidence>
<evidence type="ECO:0000256" key="5">
    <source>
        <dbReference type="ARBA" id="ARBA00023136"/>
    </source>
</evidence>